<dbReference type="PANTHER" id="PTHR12612">
    <property type="entry name" value="NUCLEAR TRANSPORT FACTOR 2"/>
    <property type="match status" value="1"/>
</dbReference>
<dbReference type="Proteomes" id="UP000521872">
    <property type="component" value="Unassembled WGS sequence"/>
</dbReference>
<comment type="caution">
    <text evidence="5">The sequence shown here is derived from an EMBL/GenBank/DDBJ whole genome shotgun (WGS) entry which is preliminary data.</text>
</comment>
<proteinExistence type="predicted"/>
<dbReference type="GO" id="GO:0005737">
    <property type="term" value="C:cytoplasm"/>
    <property type="evidence" value="ECO:0007669"/>
    <property type="project" value="UniProtKB-SubCell"/>
</dbReference>
<evidence type="ECO:0000259" key="4">
    <source>
        <dbReference type="PROSITE" id="PS50177"/>
    </source>
</evidence>
<keyword evidence="3" id="KW-0539">Nucleus</keyword>
<dbReference type="InterPro" id="IPR045875">
    <property type="entry name" value="NTF2"/>
</dbReference>
<evidence type="ECO:0000313" key="5">
    <source>
        <dbReference type="EMBL" id="KAF4614665.1"/>
    </source>
</evidence>
<keyword evidence="3" id="KW-0653">Protein transport</keyword>
<dbReference type="Gene3D" id="3.10.450.50">
    <property type="match status" value="1"/>
</dbReference>
<dbReference type="InterPro" id="IPR002075">
    <property type="entry name" value="NTF2_dom"/>
</dbReference>
<feature type="domain" description="NTF2" evidence="4">
    <location>
        <begin position="7"/>
        <end position="121"/>
    </location>
</feature>
<keyword evidence="3" id="KW-0813">Transport</keyword>
<evidence type="ECO:0000256" key="2">
    <source>
        <dbReference type="ARBA" id="ARBA00026247"/>
    </source>
</evidence>
<protein>
    <recommendedName>
        <fullName evidence="2 3">Nuclear transport factor 2</fullName>
        <shortName evidence="3">NTF-2</shortName>
    </recommendedName>
</protein>
<dbReference type="GO" id="GO:0005635">
    <property type="term" value="C:nuclear envelope"/>
    <property type="evidence" value="ECO:0007669"/>
    <property type="project" value="UniProtKB-ARBA"/>
</dbReference>
<dbReference type="InterPro" id="IPR018222">
    <property type="entry name" value="Nuclear_transport_factor_2_euk"/>
</dbReference>
<evidence type="ECO:0000256" key="1">
    <source>
        <dbReference type="ARBA" id="ARBA00022490"/>
    </source>
</evidence>
<evidence type="ECO:0000256" key="3">
    <source>
        <dbReference type="RuleBase" id="RU369002"/>
    </source>
</evidence>
<organism evidence="5 6">
    <name type="scientific">Agrocybe pediades</name>
    <dbReference type="NCBI Taxonomy" id="84607"/>
    <lineage>
        <taxon>Eukaryota</taxon>
        <taxon>Fungi</taxon>
        <taxon>Dikarya</taxon>
        <taxon>Basidiomycota</taxon>
        <taxon>Agaricomycotina</taxon>
        <taxon>Agaricomycetes</taxon>
        <taxon>Agaricomycetidae</taxon>
        <taxon>Agaricales</taxon>
        <taxon>Agaricineae</taxon>
        <taxon>Strophariaceae</taxon>
        <taxon>Agrocybe</taxon>
    </lineage>
</organism>
<dbReference type="EMBL" id="JAACJL010000044">
    <property type="protein sequence ID" value="KAF4614665.1"/>
    <property type="molecule type" value="Genomic_DNA"/>
</dbReference>
<comment type="subcellular location">
    <subcellularLocation>
        <location evidence="3">Cytoplasm</location>
    </subcellularLocation>
    <subcellularLocation>
        <location evidence="3">Nucleus</location>
    </subcellularLocation>
</comment>
<keyword evidence="1 3" id="KW-0963">Cytoplasm</keyword>
<comment type="function">
    <text evidence="3">Has a role in nuclear-cytoplasmic transport of proteins and mRNAs.</text>
</comment>
<dbReference type="SUPFAM" id="SSF54427">
    <property type="entry name" value="NTF2-like"/>
    <property type="match status" value="1"/>
</dbReference>
<dbReference type="AlphaFoldDB" id="A0A8H4QQ00"/>
<reference evidence="5 6" key="1">
    <citation type="submission" date="2019-12" db="EMBL/GenBank/DDBJ databases">
        <authorList>
            <person name="Floudas D."/>
            <person name="Bentzer J."/>
            <person name="Ahren D."/>
            <person name="Johansson T."/>
            <person name="Persson P."/>
            <person name="Tunlid A."/>
        </authorList>
    </citation>
    <scope>NUCLEOTIDE SEQUENCE [LARGE SCALE GENOMIC DNA]</scope>
    <source>
        <strain evidence="5 6">CBS 102.39</strain>
    </source>
</reference>
<dbReference type="GO" id="GO:0051028">
    <property type="term" value="P:mRNA transport"/>
    <property type="evidence" value="ECO:0007669"/>
    <property type="project" value="UniProtKB-UniRule"/>
</dbReference>
<evidence type="ECO:0000313" key="6">
    <source>
        <dbReference type="Proteomes" id="UP000521872"/>
    </source>
</evidence>
<dbReference type="PROSITE" id="PS50177">
    <property type="entry name" value="NTF2_DOMAIN"/>
    <property type="match status" value="1"/>
</dbReference>
<dbReference type="InterPro" id="IPR032710">
    <property type="entry name" value="NTF2-like_dom_sf"/>
</dbReference>
<name>A0A8H4QQ00_9AGAR</name>
<keyword evidence="6" id="KW-1185">Reference proteome</keyword>
<accession>A0A8H4QQ00</accession>
<sequence length="124" mass="13754">MADITAIAKQFVEFYYKTFSGDRSSLLALYRDHSMLTWEGTPIQGAKSILEKLVNLPFGKVQHRITSLDAQPSSPSVASLLVSVNGNLVVDDSENAIPFSQVFQLIPDGGSYYVFNDIFRLNYG</sequence>
<gene>
    <name evidence="5" type="ORF">D9613_003217</name>
</gene>
<dbReference type="GO" id="GO:0006606">
    <property type="term" value="P:protein import into nucleus"/>
    <property type="evidence" value="ECO:0007669"/>
    <property type="project" value="UniProtKB-ARBA"/>
</dbReference>
<dbReference type="Pfam" id="PF02136">
    <property type="entry name" value="NTF2"/>
    <property type="match status" value="1"/>
</dbReference>
<dbReference type="CDD" id="cd00780">
    <property type="entry name" value="NTF2"/>
    <property type="match status" value="1"/>
</dbReference>
<dbReference type="FunFam" id="3.10.450.50:FF:000005">
    <property type="entry name" value="Nuclear transport factor 2"/>
    <property type="match status" value="1"/>
</dbReference>